<keyword evidence="1" id="KW-0472">Membrane</keyword>
<feature type="chain" id="PRO_5042945061" description="Transmembrane protein 220" evidence="2">
    <location>
        <begin position="27"/>
        <end position="162"/>
    </location>
</feature>
<dbReference type="InterPro" id="IPR029377">
    <property type="entry name" value="TMEM220"/>
</dbReference>
<dbReference type="Pfam" id="PF15071">
    <property type="entry name" value="TMEM220"/>
    <property type="match status" value="1"/>
</dbReference>
<gene>
    <name evidence="3" type="ORF">SAY87_001392</name>
</gene>
<evidence type="ECO:0000256" key="2">
    <source>
        <dbReference type="SAM" id="SignalP"/>
    </source>
</evidence>
<dbReference type="PANTHER" id="PTHR34262:SF1">
    <property type="entry name" value="TRANSMEMBRANE PROTEIN 220"/>
    <property type="match status" value="1"/>
</dbReference>
<sequence length="162" mass="18227">MAMAAHPKRMRIYTLLMALLFGYSASVQLNDPDWYLWLPLYTLACLVNLPGLQASASPIKRKMGKMALLLGLLLFFKVVVGDHMKGVAGFWSFDMRERVVREKFGSGLVVASMILHLTASSSSSPTESEVSRFVEYEMAILVGISYVLTFIFFVFHKADMKF</sequence>
<proteinExistence type="predicted"/>
<dbReference type="PANTHER" id="PTHR34262">
    <property type="entry name" value="TRANSMEMBRANE PROTEIN 220"/>
    <property type="match status" value="1"/>
</dbReference>
<keyword evidence="4" id="KW-1185">Reference proteome</keyword>
<dbReference type="EMBL" id="JAXIOK010000023">
    <property type="protein sequence ID" value="KAK4743391.1"/>
    <property type="molecule type" value="Genomic_DNA"/>
</dbReference>
<comment type="caution">
    <text evidence="3">The sequence shown here is derived from an EMBL/GenBank/DDBJ whole genome shotgun (WGS) entry which is preliminary data.</text>
</comment>
<feature type="transmembrane region" description="Helical" evidence="1">
    <location>
        <begin position="34"/>
        <end position="54"/>
    </location>
</feature>
<evidence type="ECO:0000256" key="1">
    <source>
        <dbReference type="SAM" id="Phobius"/>
    </source>
</evidence>
<evidence type="ECO:0000313" key="4">
    <source>
        <dbReference type="Proteomes" id="UP001345219"/>
    </source>
</evidence>
<reference evidence="3 4" key="1">
    <citation type="journal article" date="2023" name="Hortic Res">
        <title>Pangenome of water caltrop reveals structural variations and asymmetric subgenome divergence after allopolyploidization.</title>
        <authorList>
            <person name="Zhang X."/>
            <person name="Chen Y."/>
            <person name="Wang L."/>
            <person name="Yuan Y."/>
            <person name="Fang M."/>
            <person name="Shi L."/>
            <person name="Lu R."/>
            <person name="Comes H.P."/>
            <person name="Ma Y."/>
            <person name="Chen Y."/>
            <person name="Huang G."/>
            <person name="Zhou Y."/>
            <person name="Zheng Z."/>
            <person name="Qiu Y."/>
        </authorList>
    </citation>
    <scope>NUCLEOTIDE SEQUENCE [LARGE SCALE GENOMIC DNA]</scope>
    <source>
        <tissue evidence="3">Roots</tissue>
    </source>
</reference>
<keyword evidence="1" id="KW-0812">Transmembrane</keyword>
<keyword evidence="1" id="KW-1133">Transmembrane helix</keyword>
<evidence type="ECO:0008006" key="5">
    <source>
        <dbReference type="Google" id="ProtNLM"/>
    </source>
</evidence>
<dbReference type="AlphaFoldDB" id="A0AAN7JAE2"/>
<name>A0AAN7JAE2_9MYRT</name>
<feature type="transmembrane region" description="Helical" evidence="1">
    <location>
        <begin position="133"/>
        <end position="155"/>
    </location>
</feature>
<accession>A0AAN7JAE2</accession>
<organism evidence="3 4">
    <name type="scientific">Trapa incisa</name>
    <dbReference type="NCBI Taxonomy" id="236973"/>
    <lineage>
        <taxon>Eukaryota</taxon>
        <taxon>Viridiplantae</taxon>
        <taxon>Streptophyta</taxon>
        <taxon>Embryophyta</taxon>
        <taxon>Tracheophyta</taxon>
        <taxon>Spermatophyta</taxon>
        <taxon>Magnoliopsida</taxon>
        <taxon>eudicotyledons</taxon>
        <taxon>Gunneridae</taxon>
        <taxon>Pentapetalae</taxon>
        <taxon>rosids</taxon>
        <taxon>malvids</taxon>
        <taxon>Myrtales</taxon>
        <taxon>Lythraceae</taxon>
        <taxon>Trapa</taxon>
    </lineage>
</organism>
<feature type="transmembrane region" description="Helical" evidence="1">
    <location>
        <begin position="66"/>
        <end position="84"/>
    </location>
</feature>
<protein>
    <recommendedName>
        <fullName evidence="5">Transmembrane protein 220</fullName>
    </recommendedName>
</protein>
<evidence type="ECO:0000313" key="3">
    <source>
        <dbReference type="EMBL" id="KAK4743391.1"/>
    </source>
</evidence>
<keyword evidence="2" id="KW-0732">Signal</keyword>
<dbReference type="Proteomes" id="UP001345219">
    <property type="component" value="Chromosome 1"/>
</dbReference>
<feature type="signal peptide" evidence="2">
    <location>
        <begin position="1"/>
        <end position="26"/>
    </location>
</feature>